<evidence type="ECO:0000313" key="2">
    <source>
        <dbReference type="WBParaSite" id="nRc.2.0.1.t11300-RA"/>
    </source>
</evidence>
<dbReference type="Proteomes" id="UP000887565">
    <property type="component" value="Unplaced"/>
</dbReference>
<name>A0A915IAU8_ROMCU</name>
<accession>A0A915IAU8</accession>
<dbReference type="AlphaFoldDB" id="A0A915IAU8"/>
<proteinExistence type="predicted"/>
<reference evidence="2" key="1">
    <citation type="submission" date="2022-11" db="UniProtKB">
        <authorList>
            <consortium name="WormBaseParasite"/>
        </authorList>
    </citation>
    <scope>IDENTIFICATION</scope>
</reference>
<evidence type="ECO:0000313" key="1">
    <source>
        <dbReference type="Proteomes" id="UP000887565"/>
    </source>
</evidence>
<sequence>MYVTMKRNEKSTSALSMQDAVPGHILKGVIALSYMDKSYRLIWYQIAQKFDWFPSRFDGCQAKQGHLMRNPSSTQAT</sequence>
<dbReference type="WBParaSite" id="nRc.2.0.1.t11300-RA">
    <property type="protein sequence ID" value="nRc.2.0.1.t11300-RA"/>
    <property type="gene ID" value="nRc.2.0.1.g11300"/>
</dbReference>
<protein>
    <submittedName>
        <fullName evidence="2">Uncharacterized protein</fullName>
    </submittedName>
</protein>
<keyword evidence="1" id="KW-1185">Reference proteome</keyword>
<organism evidence="1 2">
    <name type="scientific">Romanomermis culicivorax</name>
    <name type="common">Nematode worm</name>
    <dbReference type="NCBI Taxonomy" id="13658"/>
    <lineage>
        <taxon>Eukaryota</taxon>
        <taxon>Metazoa</taxon>
        <taxon>Ecdysozoa</taxon>
        <taxon>Nematoda</taxon>
        <taxon>Enoplea</taxon>
        <taxon>Dorylaimia</taxon>
        <taxon>Mermithida</taxon>
        <taxon>Mermithoidea</taxon>
        <taxon>Mermithidae</taxon>
        <taxon>Romanomermis</taxon>
    </lineage>
</organism>